<comment type="caution">
    <text evidence="1">The sequence shown here is derived from an EMBL/GenBank/DDBJ whole genome shotgun (WGS) entry which is preliminary data.</text>
</comment>
<reference evidence="2" key="1">
    <citation type="journal article" date="2024" name="Proc. Natl. Acad. Sci. U.S.A.">
        <title>Extraordinary preservation of gene collinearity over three hundred million years revealed in homosporous lycophytes.</title>
        <authorList>
            <person name="Li C."/>
            <person name="Wickell D."/>
            <person name="Kuo L.Y."/>
            <person name="Chen X."/>
            <person name="Nie B."/>
            <person name="Liao X."/>
            <person name="Peng D."/>
            <person name="Ji J."/>
            <person name="Jenkins J."/>
            <person name="Williams M."/>
            <person name="Shu S."/>
            <person name="Plott C."/>
            <person name="Barry K."/>
            <person name="Rajasekar S."/>
            <person name="Grimwood J."/>
            <person name="Han X."/>
            <person name="Sun S."/>
            <person name="Hou Z."/>
            <person name="He W."/>
            <person name="Dai G."/>
            <person name="Sun C."/>
            <person name="Schmutz J."/>
            <person name="Leebens-Mack J.H."/>
            <person name="Li F.W."/>
            <person name="Wang L."/>
        </authorList>
    </citation>
    <scope>NUCLEOTIDE SEQUENCE [LARGE SCALE GENOMIC DNA]</scope>
    <source>
        <strain evidence="2">cv. PW_Plant_1</strain>
    </source>
</reference>
<evidence type="ECO:0000313" key="2">
    <source>
        <dbReference type="Proteomes" id="UP001162992"/>
    </source>
</evidence>
<accession>A0ACC2AMU7</accession>
<proteinExistence type="predicted"/>
<dbReference type="Proteomes" id="UP001162992">
    <property type="component" value="Chromosome 20"/>
</dbReference>
<name>A0ACC2AMU7_DIPCM</name>
<organism evidence="1 2">
    <name type="scientific">Diphasiastrum complanatum</name>
    <name type="common">Issler's clubmoss</name>
    <name type="synonym">Lycopodium complanatum</name>
    <dbReference type="NCBI Taxonomy" id="34168"/>
    <lineage>
        <taxon>Eukaryota</taxon>
        <taxon>Viridiplantae</taxon>
        <taxon>Streptophyta</taxon>
        <taxon>Embryophyta</taxon>
        <taxon>Tracheophyta</taxon>
        <taxon>Lycopodiopsida</taxon>
        <taxon>Lycopodiales</taxon>
        <taxon>Lycopodiaceae</taxon>
        <taxon>Lycopodioideae</taxon>
        <taxon>Diphasiastrum</taxon>
    </lineage>
</organism>
<evidence type="ECO:0000313" key="1">
    <source>
        <dbReference type="EMBL" id="KAJ7518884.1"/>
    </source>
</evidence>
<sequence length="79" mass="8785">MAGGHGHEISYGGLSLHAPKRWHTLTGKAMGAVMWFWIFYRAKQDGAVLLGLRHPWEAHGHAHAHAHQEGAQHLEPAKH</sequence>
<dbReference type="EMBL" id="CM055111">
    <property type="protein sequence ID" value="KAJ7518884.1"/>
    <property type="molecule type" value="Genomic_DNA"/>
</dbReference>
<protein>
    <submittedName>
        <fullName evidence="1">Uncharacterized protein</fullName>
    </submittedName>
</protein>
<keyword evidence="2" id="KW-1185">Reference proteome</keyword>
<gene>
    <name evidence="1" type="ORF">O6H91_20G013600</name>
</gene>